<feature type="region of interest" description="Disordered" evidence="1">
    <location>
        <begin position="128"/>
        <end position="208"/>
    </location>
</feature>
<feature type="non-terminal residue" evidence="2">
    <location>
        <position position="1"/>
    </location>
</feature>
<comment type="caution">
    <text evidence="2">The sequence shown here is derived from an EMBL/GenBank/DDBJ whole genome shotgun (WGS) entry which is preliminary data.</text>
</comment>
<keyword evidence="3" id="KW-1185">Reference proteome</keyword>
<evidence type="ECO:0000313" key="2">
    <source>
        <dbReference type="EMBL" id="MER6983688.1"/>
    </source>
</evidence>
<feature type="region of interest" description="Disordered" evidence="1">
    <location>
        <begin position="65"/>
        <end position="97"/>
    </location>
</feature>
<dbReference type="EMBL" id="JBEPCU010001471">
    <property type="protein sequence ID" value="MER6983688.1"/>
    <property type="molecule type" value="Genomic_DNA"/>
</dbReference>
<sequence length="379" mass="36842">ASPSGAELPGEAAALAAFRKARIEQADASNTSSVADISEAPAGAPSGQTAARAIDAGVVRIGAHEHTPTHEYPAHVHAQGSGTGRARRTRRARRTSWGRPVRLAVSAALAAGAVGGVAAATTGVLPTPFGGDEPAPAASVSDRATPDSPLVSAPPDGTPGGEQGASTPGGSPAGSPGADENAGRTPGHDSTTGRDGGKDAGSNGRWSRLAGACRDLRDGKDLDADRKHVLEGAAGGPSHVWTYCKGLLKSDDGRGSEQGGGNDQGDNGGGQKDQGGDKNGKGGKGGGGAQGDQGGQSGQSGQNGRGGQGGEGDDEGGHISGGRPRADAANPASLGARPPKKPARTAAPAPTTPPARSTSPAAGEPTEPAAAPSTTHPVA</sequence>
<feature type="compositionally biased region" description="Low complexity" evidence="1">
    <location>
        <begin position="164"/>
        <end position="178"/>
    </location>
</feature>
<feature type="compositionally biased region" description="Gly residues" evidence="1">
    <location>
        <begin position="256"/>
        <end position="273"/>
    </location>
</feature>
<feature type="compositionally biased region" description="Low complexity" evidence="1">
    <location>
        <begin position="344"/>
        <end position="379"/>
    </location>
</feature>
<feature type="compositionally biased region" description="Gly residues" evidence="1">
    <location>
        <begin position="282"/>
        <end position="310"/>
    </location>
</feature>
<accession>A0ABV1WIM4</accession>
<protein>
    <recommendedName>
        <fullName evidence="4">Serine/threonine protein kinase</fullName>
    </recommendedName>
</protein>
<feature type="compositionally biased region" description="Basic and acidic residues" evidence="1">
    <location>
        <begin position="65"/>
        <end position="74"/>
    </location>
</feature>
<feature type="compositionally biased region" description="Basic residues" evidence="1">
    <location>
        <begin position="85"/>
        <end position="96"/>
    </location>
</feature>
<organism evidence="2 3">
    <name type="scientific">Streptomyces carpinensis</name>
    <dbReference type="NCBI Taxonomy" id="66369"/>
    <lineage>
        <taxon>Bacteria</taxon>
        <taxon>Bacillati</taxon>
        <taxon>Actinomycetota</taxon>
        <taxon>Actinomycetes</taxon>
        <taxon>Kitasatosporales</taxon>
        <taxon>Streptomycetaceae</taxon>
        <taxon>Streptomyces</taxon>
    </lineage>
</organism>
<evidence type="ECO:0000313" key="3">
    <source>
        <dbReference type="Proteomes" id="UP001458415"/>
    </source>
</evidence>
<name>A0ABV1WIM4_9ACTN</name>
<feature type="region of interest" description="Disordered" evidence="1">
    <location>
        <begin position="25"/>
        <end position="49"/>
    </location>
</feature>
<dbReference type="Proteomes" id="UP001458415">
    <property type="component" value="Unassembled WGS sequence"/>
</dbReference>
<proteinExistence type="predicted"/>
<gene>
    <name evidence="2" type="ORF">ABT317_43730</name>
</gene>
<evidence type="ECO:0008006" key="4">
    <source>
        <dbReference type="Google" id="ProtNLM"/>
    </source>
</evidence>
<evidence type="ECO:0000256" key="1">
    <source>
        <dbReference type="SAM" id="MobiDB-lite"/>
    </source>
</evidence>
<reference evidence="2 3" key="1">
    <citation type="submission" date="2024-06" db="EMBL/GenBank/DDBJ databases">
        <title>The Natural Products Discovery Center: Release of the First 8490 Sequenced Strains for Exploring Actinobacteria Biosynthetic Diversity.</title>
        <authorList>
            <person name="Kalkreuter E."/>
            <person name="Kautsar S.A."/>
            <person name="Yang D."/>
            <person name="Bader C.D."/>
            <person name="Teijaro C.N."/>
            <person name="Fluegel L."/>
            <person name="Davis C.M."/>
            <person name="Simpson J.R."/>
            <person name="Lauterbach L."/>
            <person name="Steele A.D."/>
            <person name="Gui C."/>
            <person name="Meng S."/>
            <person name="Li G."/>
            <person name="Viehrig K."/>
            <person name="Ye F."/>
            <person name="Su P."/>
            <person name="Kiefer A.F."/>
            <person name="Nichols A."/>
            <person name="Cepeda A.J."/>
            <person name="Yan W."/>
            <person name="Fan B."/>
            <person name="Jiang Y."/>
            <person name="Adhikari A."/>
            <person name="Zheng C.-J."/>
            <person name="Schuster L."/>
            <person name="Cowan T.M."/>
            <person name="Smanski M.J."/>
            <person name="Chevrette M.G."/>
            <person name="De Carvalho L.P.S."/>
            <person name="Shen B."/>
        </authorList>
    </citation>
    <scope>NUCLEOTIDE SEQUENCE [LARGE SCALE GENOMIC DNA]</scope>
    <source>
        <strain evidence="2 3">NPDC000634</strain>
    </source>
</reference>
<feature type="region of interest" description="Disordered" evidence="1">
    <location>
        <begin position="247"/>
        <end position="379"/>
    </location>
</feature>